<name>A0A3E0VKH4_9MICO</name>
<dbReference type="EMBL" id="NBWZ01000001">
    <property type="protein sequence ID" value="RFA10474.1"/>
    <property type="molecule type" value="Genomic_DNA"/>
</dbReference>
<dbReference type="PANTHER" id="PTHR43798">
    <property type="entry name" value="MONOACYLGLYCEROL LIPASE"/>
    <property type="match status" value="1"/>
</dbReference>
<proteinExistence type="predicted"/>
<dbReference type="SUPFAM" id="SSF53474">
    <property type="entry name" value="alpha/beta-Hydrolases"/>
    <property type="match status" value="1"/>
</dbReference>
<dbReference type="Proteomes" id="UP000256486">
    <property type="component" value="Unassembled WGS sequence"/>
</dbReference>
<comment type="caution">
    <text evidence="3">The sequence shown here is derived from an EMBL/GenBank/DDBJ whole genome shotgun (WGS) entry which is preliminary data.</text>
</comment>
<dbReference type="GO" id="GO:0016020">
    <property type="term" value="C:membrane"/>
    <property type="evidence" value="ECO:0007669"/>
    <property type="project" value="TreeGrafter"/>
</dbReference>
<keyword evidence="1" id="KW-0378">Hydrolase</keyword>
<dbReference type="InterPro" id="IPR029058">
    <property type="entry name" value="AB_hydrolase_fold"/>
</dbReference>
<dbReference type="InterPro" id="IPR000073">
    <property type="entry name" value="AB_hydrolase_1"/>
</dbReference>
<dbReference type="AlphaFoldDB" id="A0A3E0VKH4"/>
<organism evidence="3 4">
    <name type="scientific">Subtercola boreus</name>
    <dbReference type="NCBI Taxonomy" id="120213"/>
    <lineage>
        <taxon>Bacteria</taxon>
        <taxon>Bacillati</taxon>
        <taxon>Actinomycetota</taxon>
        <taxon>Actinomycetes</taxon>
        <taxon>Micrococcales</taxon>
        <taxon>Microbacteriaceae</taxon>
        <taxon>Subtercola</taxon>
    </lineage>
</organism>
<reference evidence="3 4" key="1">
    <citation type="submission" date="2017-04" db="EMBL/GenBank/DDBJ databases">
        <title>Comparative genome analysis of Subtercola boreus.</title>
        <authorList>
            <person name="Cho Y.-J."/>
            <person name="Cho A."/>
            <person name="Kim O.-S."/>
            <person name="Lee J.-I."/>
        </authorList>
    </citation>
    <scope>NUCLEOTIDE SEQUENCE [LARGE SCALE GENOMIC DNA]</scope>
    <source>
        <strain evidence="3 4">K300</strain>
    </source>
</reference>
<sequence length="315" mass="33875">MFVKFCNFVTISVEYSSGQKEHAVSTTTEATTTVPGWFTAALAQAPEVFETSVAGASIRYRTWGERGRRNIVLVHGGAAHSRWWDHIAPLLATDGRVVALDLSGHGDSEHRATYSVETWGEEVLTVARHAGLGDGFTLVGHSLGGLITTHLASRADTSVGSAIVIDSPVGTPGELTSIESHDLLPVRRRVYESAERMIERFRPVPAQSMLPYVARHIATHSITEVPGGWSWKFDSNIFGGEVLRAQFGALRRPLAYLRAETGVTDGSARAIVEASGALFAQLPETGHAPMLDQPIALVTAIRTVIGAWVSRSGAL</sequence>
<dbReference type="InterPro" id="IPR050266">
    <property type="entry name" value="AB_hydrolase_sf"/>
</dbReference>
<dbReference type="Pfam" id="PF12697">
    <property type="entry name" value="Abhydrolase_6"/>
    <property type="match status" value="1"/>
</dbReference>
<evidence type="ECO:0000313" key="3">
    <source>
        <dbReference type="EMBL" id="RFA10474.1"/>
    </source>
</evidence>
<dbReference type="OrthoDB" id="2987348at2"/>
<dbReference type="PANTHER" id="PTHR43798:SF31">
    <property type="entry name" value="AB HYDROLASE SUPERFAMILY PROTEIN YCLE"/>
    <property type="match status" value="1"/>
</dbReference>
<protein>
    <recommendedName>
        <fullName evidence="2">AB hydrolase-1 domain-containing protein</fullName>
    </recommendedName>
</protein>
<keyword evidence="4" id="KW-1185">Reference proteome</keyword>
<accession>A0A3E0VKH4</accession>
<feature type="domain" description="AB hydrolase-1" evidence="2">
    <location>
        <begin position="71"/>
        <end position="298"/>
    </location>
</feature>
<evidence type="ECO:0000259" key="2">
    <source>
        <dbReference type="Pfam" id="PF12697"/>
    </source>
</evidence>
<dbReference type="Gene3D" id="3.40.50.1820">
    <property type="entry name" value="alpha/beta hydrolase"/>
    <property type="match status" value="1"/>
</dbReference>
<dbReference type="GO" id="GO:0016787">
    <property type="term" value="F:hydrolase activity"/>
    <property type="evidence" value="ECO:0007669"/>
    <property type="project" value="UniProtKB-KW"/>
</dbReference>
<gene>
    <name evidence="3" type="ORF">B7R54_15640</name>
</gene>
<evidence type="ECO:0000256" key="1">
    <source>
        <dbReference type="ARBA" id="ARBA00022801"/>
    </source>
</evidence>
<evidence type="ECO:0000313" key="4">
    <source>
        <dbReference type="Proteomes" id="UP000256486"/>
    </source>
</evidence>